<dbReference type="PANTHER" id="PTHR33841:SF1">
    <property type="entry name" value="DNA METHYLTRANSFERASE A"/>
    <property type="match status" value="1"/>
</dbReference>
<sequence length="1025" mass="115712">MIASISPNSIQAQLESLSSLDKLRDFFVTLNYPCADETLLSASVAGALDQPRIIAKSGDFKIIYTRLERLSRTLERDIISKLLPDHPYALFVFSDPTYTAWHLVNVKLSYREQDAHLRRIFRRITVSPEERLRTASERLAMIDLSRLPSSEQDSALAIQDLHDKAFDVEAVTQEFFRAYRRHFEGAEQQICGLNGDQRRTFTQRLFNRLMFILFLERKGFLKLPDQQGRDYLRALWDRHKAEDRDDFYTARLKPLFAAGLNTPNEVNIVGINSKGAVQLLIGNVPYLNGGLFEEHADEQSQALRVPDSAFVGSNGNVFQDLFYRYNFTVDESTPFDVEVAVDPEMLGKIFEELVTGRHESGSYYTPKTVSSFMCRAALRSYLQRACQESDAALDAFIHEGDTSMLRTPESVLDALRSVRICDPACGSGAYLLGMMQELLRLRRILFDKHQIDSISVYNRKLQIIQSNLYGVDSDEFAVNIARLRLWLSLAVEYTGDAPPPLPNLDYKIEIGDSLTAPAPILPPNGNLHFRERLIEDFNAAKAAFLVAHGNEKIAAREKTDRARQDIRDWLRTNVEIPEDAFDWAVEFAEVFKEEGFDIVIANPPYIRHELIATKGALRSTFGVRFTGSADLYVYFYFRALELLKPNGTLCFISSNKWLRAAYGEKLRAELAQNVQIQHLIDFGDLPVFGATAYPMIFTARKAPPAPAHAFRALPVRDLEVLDRLPAALRAQGFDQPQASLSKEGWTLAEPGILALLEKLRQGGTPLGDYVKGAIYRGVVTGYNEAFVIDRATRDRLIAEDPKSEEVIKPLLRGRDIKRWQINFAEKYLIFTRRGIKIDEYPAIERHLLQYKARLVPDGKGGRKVGSYMWYEIQNTIAYYAEFEKPKIVWGNLATKPQFALDTQRFYVNSPAKILVAHPDDLPYLVGILNSNVSHCLIAHMAAERQDGFVEYMSIYVAQVPIPNAPQALRALIGAVARRLTELGGRGSEVTDLEAQLNDLVYQAYGLSASESGLIEAYVNGKAAEA</sequence>
<feature type="domain" description="Type II methyltransferase M.TaqI-like" evidence="8">
    <location>
        <begin position="467"/>
        <end position="688"/>
    </location>
</feature>
<evidence type="ECO:0000259" key="9">
    <source>
        <dbReference type="Pfam" id="PF12950"/>
    </source>
</evidence>
<dbReference type="Pfam" id="PF12950">
    <property type="entry name" value="TaqI_C"/>
    <property type="match status" value="1"/>
</dbReference>
<dbReference type="GO" id="GO:0003677">
    <property type="term" value="F:DNA binding"/>
    <property type="evidence" value="ECO:0007669"/>
    <property type="project" value="UniProtKB-KW"/>
</dbReference>
<dbReference type="EC" id="2.1.1.72" evidence="1"/>
<dbReference type="GO" id="GO:0004519">
    <property type="term" value="F:endonuclease activity"/>
    <property type="evidence" value="ECO:0007669"/>
    <property type="project" value="UniProtKB-KW"/>
</dbReference>
<evidence type="ECO:0000313" key="11">
    <source>
        <dbReference type="Proteomes" id="UP000228921"/>
    </source>
</evidence>
<dbReference type="InterPro" id="IPR050953">
    <property type="entry name" value="N4_N6_ade-DNA_methylase"/>
</dbReference>
<dbReference type="SUPFAM" id="SSF53335">
    <property type="entry name" value="S-adenosyl-L-methionine-dependent methyltransferases"/>
    <property type="match status" value="1"/>
</dbReference>
<dbReference type="PROSITE" id="PS00092">
    <property type="entry name" value="N6_MTASE"/>
    <property type="match status" value="1"/>
</dbReference>
<comment type="caution">
    <text evidence="10">The sequence shown here is derived from an EMBL/GenBank/DDBJ whole genome shotgun (WGS) entry which is preliminary data.</text>
</comment>
<keyword evidence="2" id="KW-0489">Methyltransferase</keyword>
<organism evidence="10 11">
    <name type="scientific">Candidatus Thermofonsia Clade 1 bacterium</name>
    <dbReference type="NCBI Taxonomy" id="2364210"/>
    <lineage>
        <taxon>Bacteria</taxon>
        <taxon>Bacillati</taxon>
        <taxon>Chloroflexota</taxon>
        <taxon>Candidatus Thermofontia</taxon>
        <taxon>Candidatus Thermofonsia Clade 1</taxon>
    </lineage>
</organism>
<keyword evidence="6" id="KW-0238">DNA-binding</keyword>
<evidence type="ECO:0000256" key="2">
    <source>
        <dbReference type="ARBA" id="ARBA00022603"/>
    </source>
</evidence>
<dbReference type="InterPro" id="IPR025931">
    <property type="entry name" value="TaqI_C"/>
</dbReference>
<dbReference type="Gene3D" id="3.40.50.150">
    <property type="entry name" value="Vaccinia Virus protein VP39"/>
    <property type="match status" value="1"/>
</dbReference>
<dbReference type="EMBL" id="PGTK01000008">
    <property type="protein sequence ID" value="PJF30622.1"/>
    <property type="molecule type" value="Genomic_DNA"/>
</dbReference>
<accession>A0A2M8NZ93</accession>
<keyword evidence="4" id="KW-0949">S-adenosyl-L-methionine</keyword>
<dbReference type="InterPro" id="IPR002052">
    <property type="entry name" value="DNA_methylase_N6_adenine_CS"/>
</dbReference>
<keyword evidence="10" id="KW-0540">Nuclease</keyword>
<keyword evidence="10" id="KW-0255">Endonuclease</keyword>
<keyword evidence="5" id="KW-0680">Restriction system</keyword>
<protein>
    <recommendedName>
        <fullName evidence="1">site-specific DNA-methyltransferase (adenine-specific)</fullName>
        <ecNumber evidence="1">2.1.1.72</ecNumber>
    </recommendedName>
</protein>
<keyword evidence="3" id="KW-0808">Transferase</keyword>
<evidence type="ECO:0000256" key="4">
    <source>
        <dbReference type="ARBA" id="ARBA00022691"/>
    </source>
</evidence>
<evidence type="ECO:0000256" key="5">
    <source>
        <dbReference type="ARBA" id="ARBA00022747"/>
    </source>
</evidence>
<dbReference type="AlphaFoldDB" id="A0A2M8NZ93"/>
<dbReference type="Pfam" id="PF07669">
    <property type="entry name" value="Eco57I"/>
    <property type="match status" value="1"/>
</dbReference>
<dbReference type="Proteomes" id="UP000228921">
    <property type="component" value="Unassembled WGS sequence"/>
</dbReference>
<evidence type="ECO:0000256" key="7">
    <source>
        <dbReference type="ARBA" id="ARBA00047942"/>
    </source>
</evidence>
<evidence type="ECO:0000256" key="3">
    <source>
        <dbReference type="ARBA" id="ARBA00022679"/>
    </source>
</evidence>
<comment type="catalytic activity">
    <reaction evidence="7">
        <text>a 2'-deoxyadenosine in DNA + S-adenosyl-L-methionine = an N(6)-methyl-2'-deoxyadenosine in DNA + S-adenosyl-L-homocysteine + H(+)</text>
        <dbReference type="Rhea" id="RHEA:15197"/>
        <dbReference type="Rhea" id="RHEA-COMP:12418"/>
        <dbReference type="Rhea" id="RHEA-COMP:12419"/>
        <dbReference type="ChEBI" id="CHEBI:15378"/>
        <dbReference type="ChEBI" id="CHEBI:57856"/>
        <dbReference type="ChEBI" id="CHEBI:59789"/>
        <dbReference type="ChEBI" id="CHEBI:90615"/>
        <dbReference type="ChEBI" id="CHEBI:90616"/>
        <dbReference type="EC" id="2.1.1.72"/>
    </reaction>
</comment>
<dbReference type="PRINTS" id="PR00507">
    <property type="entry name" value="N12N6MTFRASE"/>
</dbReference>
<reference evidence="10 11" key="1">
    <citation type="submission" date="2017-11" db="EMBL/GenBank/DDBJ databases">
        <title>Evolution of Phototrophy in the Chloroflexi Phylum Driven by Horizontal Gene Transfer.</title>
        <authorList>
            <person name="Ward L.M."/>
            <person name="Hemp J."/>
            <person name="Shih P.M."/>
            <person name="Mcglynn S.E."/>
            <person name="Fischer W."/>
        </authorList>
    </citation>
    <scope>NUCLEOTIDE SEQUENCE [LARGE SCALE GENOMIC DNA]</scope>
    <source>
        <strain evidence="10">CP2_2F</strain>
    </source>
</reference>
<feature type="domain" description="TaqI-like C-terminal specificity" evidence="9">
    <location>
        <begin position="808"/>
        <end position="961"/>
    </location>
</feature>
<dbReference type="GO" id="GO:0032259">
    <property type="term" value="P:methylation"/>
    <property type="evidence" value="ECO:0007669"/>
    <property type="project" value="UniProtKB-KW"/>
</dbReference>
<gene>
    <name evidence="10" type="ORF">CUN51_07380</name>
</gene>
<dbReference type="InterPro" id="IPR011639">
    <property type="entry name" value="MethylTrfase_TaqI-like_dom"/>
</dbReference>
<dbReference type="PANTHER" id="PTHR33841">
    <property type="entry name" value="DNA METHYLTRANSFERASE YEEA-RELATED"/>
    <property type="match status" value="1"/>
</dbReference>
<evidence type="ECO:0000313" key="10">
    <source>
        <dbReference type="EMBL" id="PJF30622.1"/>
    </source>
</evidence>
<keyword evidence="10" id="KW-0378">Hydrolase</keyword>
<dbReference type="GO" id="GO:0009307">
    <property type="term" value="P:DNA restriction-modification system"/>
    <property type="evidence" value="ECO:0007669"/>
    <property type="project" value="UniProtKB-KW"/>
</dbReference>
<dbReference type="InterPro" id="IPR029063">
    <property type="entry name" value="SAM-dependent_MTases_sf"/>
</dbReference>
<evidence type="ECO:0000256" key="6">
    <source>
        <dbReference type="ARBA" id="ARBA00023125"/>
    </source>
</evidence>
<proteinExistence type="predicted"/>
<dbReference type="GO" id="GO:0009007">
    <property type="term" value="F:site-specific DNA-methyltransferase (adenine-specific) activity"/>
    <property type="evidence" value="ECO:0007669"/>
    <property type="project" value="UniProtKB-EC"/>
</dbReference>
<evidence type="ECO:0000256" key="1">
    <source>
        <dbReference type="ARBA" id="ARBA00011900"/>
    </source>
</evidence>
<name>A0A2M8NZ93_9CHLR</name>
<evidence type="ECO:0000259" key="8">
    <source>
        <dbReference type="Pfam" id="PF07669"/>
    </source>
</evidence>